<protein>
    <submittedName>
        <fullName evidence="1">Uncharacterized protein</fullName>
    </submittedName>
</protein>
<dbReference type="AlphaFoldDB" id="A0AAV1KAF1"/>
<evidence type="ECO:0000313" key="1">
    <source>
        <dbReference type="EMBL" id="CAK1579509.1"/>
    </source>
</evidence>
<name>A0AAV1KAF1_9NEOP</name>
<comment type="caution">
    <text evidence="1">The sequence shown here is derived from an EMBL/GenBank/DDBJ whole genome shotgun (WGS) entry which is preliminary data.</text>
</comment>
<sequence length="67" mass="8397">MQISFIWKRRLKMKINNQEYIRERDQITRSNTQRCGLDLRDECFLMDKFMEPFRTSLSGSYYSYMYY</sequence>
<proteinExistence type="predicted"/>
<organism evidence="1 2">
    <name type="scientific">Parnassius mnemosyne</name>
    <name type="common">clouded apollo</name>
    <dbReference type="NCBI Taxonomy" id="213953"/>
    <lineage>
        <taxon>Eukaryota</taxon>
        <taxon>Metazoa</taxon>
        <taxon>Ecdysozoa</taxon>
        <taxon>Arthropoda</taxon>
        <taxon>Hexapoda</taxon>
        <taxon>Insecta</taxon>
        <taxon>Pterygota</taxon>
        <taxon>Neoptera</taxon>
        <taxon>Endopterygota</taxon>
        <taxon>Lepidoptera</taxon>
        <taxon>Glossata</taxon>
        <taxon>Ditrysia</taxon>
        <taxon>Papilionoidea</taxon>
        <taxon>Papilionidae</taxon>
        <taxon>Parnassiinae</taxon>
        <taxon>Parnassini</taxon>
        <taxon>Parnassius</taxon>
        <taxon>Driopa</taxon>
    </lineage>
</organism>
<dbReference type="Proteomes" id="UP001314205">
    <property type="component" value="Unassembled WGS sequence"/>
</dbReference>
<evidence type="ECO:0000313" key="2">
    <source>
        <dbReference type="Proteomes" id="UP001314205"/>
    </source>
</evidence>
<dbReference type="EMBL" id="CAVLGL010000002">
    <property type="protein sequence ID" value="CAK1579509.1"/>
    <property type="molecule type" value="Genomic_DNA"/>
</dbReference>
<reference evidence="1 2" key="1">
    <citation type="submission" date="2023-11" db="EMBL/GenBank/DDBJ databases">
        <authorList>
            <person name="Hedman E."/>
            <person name="Englund M."/>
            <person name="Stromberg M."/>
            <person name="Nyberg Akerstrom W."/>
            <person name="Nylinder S."/>
            <person name="Jareborg N."/>
            <person name="Kallberg Y."/>
            <person name="Kronander E."/>
        </authorList>
    </citation>
    <scope>NUCLEOTIDE SEQUENCE [LARGE SCALE GENOMIC DNA]</scope>
</reference>
<accession>A0AAV1KAF1</accession>
<gene>
    <name evidence="1" type="ORF">PARMNEM_LOCUS1442</name>
</gene>
<keyword evidence="2" id="KW-1185">Reference proteome</keyword>